<reference evidence="2" key="1">
    <citation type="submission" date="2015-07" db="EMBL/GenBank/DDBJ databases">
        <title>Transcriptome Assembly of Anthurium amnicola.</title>
        <authorList>
            <person name="Suzuki J."/>
        </authorList>
    </citation>
    <scope>NUCLEOTIDE SEQUENCE</scope>
</reference>
<protein>
    <submittedName>
        <fullName evidence="2">Nodulation protein nolX</fullName>
    </submittedName>
</protein>
<gene>
    <name evidence="2" type="primary">nolX</name>
    <name evidence="2" type="ORF">g.51535</name>
</gene>
<dbReference type="EMBL" id="GDJX01001384">
    <property type="protein sequence ID" value="JAT66552.1"/>
    <property type="molecule type" value="Transcribed_RNA"/>
</dbReference>
<accession>A0A1D1ZHV6</accession>
<evidence type="ECO:0000313" key="2">
    <source>
        <dbReference type="EMBL" id="JAT66552.1"/>
    </source>
</evidence>
<feature type="compositionally biased region" description="Polar residues" evidence="1">
    <location>
        <begin position="1"/>
        <end position="21"/>
    </location>
</feature>
<sequence length="371" mass="41449">MENINESVVTESAPNSPQSSEAFPCGFDTNQNETFYSEEQKSVGEILANAENDQNSKRSRPKPNIDPLKTTWENQEEYEHMVQQHQLLQKSASSQDDSEWIHSNVSSASTVASEYVYDHMDSLIPLSTPQSAVTISDYFTEYTYSPTVSSVISDKDAIDTNEPLNPTAFAHTRRNSCPELMASILNMKLGPEEKRSLSTIIEDETLYNDANMHQFLAVPTQAKRRFSEPINRYTMSSVSEFHPAISNVTSSQTTFSFNLQSMLGNNQPHDTSVHSAPELLRGHSLDSTVWPTLKERQMWNYGMDFKATKLPIVDTTDLKVNDGSTIGAAHWSPLTPSEIDANSVNSSMTMAMTDEMSFMHLYGNSNDQVVG</sequence>
<feature type="region of interest" description="Disordered" evidence="1">
    <location>
        <begin position="1"/>
        <end position="68"/>
    </location>
</feature>
<name>A0A1D1ZHV6_9ARAE</name>
<evidence type="ECO:0000256" key="1">
    <source>
        <dbReference type="SAM" id="MobiDB-lite"/>
    </source>
</evidence>
<proteinExistence type="predicted"/>
<dbReference type="AlphaFoldDB" id="A0A1D1ZHV6"/>
<feature type="compositionally biased region" description="Polar residues" evidence="1">
    <location>
        <begin position="28"/>
        <end position="37"/>
    </location>
</feature>
<organism evidence="2">
    <name type="scientific">Anthurium amnicola</name>
    <dbReference type="NCBI Taxonomy" id="1678845"/>
    <lineage>
        <taxon>Eukaryota</taxon>
        <taxon>Viridiplantae</taxon>
        <taxon>Streptophyta</taxon>
        <taxon>Embryophyta</taxon>
        <taxon>Tracheophyta</taxon>
        <taxon>Spermatophyta</taxon>
        <taxon>Magnoliopsida</taxon>
        <taxon>Liliopsida</taxon>
        <taxon>Araceae</taxon>
        <taxon>Pothoideae</taxon>
        <taxon>Potheae</taxon>
        <taxon>Anthurium</taxon>
    </lineage>
</organism>